<accession>A0A6S6ZMR4</accession>
<dbReference type="InterPro" id="IPR010985">
    <property type="entry name" value="Ribbon_hlx_hlx"/>
</dbReference>
<dbReference type="Pfam" id="PF05534">
    <property type="entry name" value="HicB"/>
    <property type="match status" value="1"/>
</dbReference>
<dbReference type="SUPFAM" id="SSF143100">
    <property type="entry name" value="TTHA1013/TTHA0281-like"/>
    <property type="match status" value="1"/>
</dbReference>
<reference evidence="1 2" key="1">
    <citation type="submission" date="2020-04" db="EMBL/GenBank/DDBJ databases">
        <authorList>
            <person name="De Canck E."/>
        </authorList>
    </citation>
    <scope>NUCLEOTIDE SEQUENCE [LARGE SCALE GENOMIC DNA]</scope>
    <source>
        <strain evidence="1 2">LMG 26690</strain>
    </source>
</reference>
<protein>
    <recommendedName>
        <fullName evidence="3">HicB family protein</fullName>
    </recommendedName>
</protein>
<gene>
    <name evidence="1" type="ORF">LMG26690_01341</name>
</gene>
<evidence type="ECO:0000313" key="1">
    <source>
        <dbReference type="EMBL" id="CAB3676229.1"/>
    </source>
</evidence>
<dbReference type="AlphaFoldDB" id="A0A6S6ZMR4"/>
<dbReference type="EMBL" id="CADIJM010000002">
    <property type="protein sequence ID" value="CAB3676229.1"/>
    <property type="molecule type" value="Genomic_DNA"/>
</dbReference>
<dbReference type="InterPro" id="IPR035069">
    <property type="entry name" value="TTHA1013/TTHA0281-like"/>
</dbReference>
<proteinExistence type="predicted"/>
<keyword evidence="2" id="KW-1185">Reference proteome</keyword>
<evidence type="ECO:0000313" key="2">
    <source>
        <dbReference type="Proteomes" id="UP000494214"/>
    </source>
</evidence>
<name>A0A6S6ZMR4_9BURK</name>
<dbReference type="RefSeq" id="WP_175122342.1">
    <property type="nucleotide sequence ID" value="NZ_CADIJM010000002.1"/>
</dbReference>
<dbReference type="GO" id="GO:0006355">
    <property type="term" value="P:regulation of DNA-templated transcription"/>
    <property type="evidence" value="ECO:0007669"/>
    <property type="project" value="InterPro"/>
</dbReference>
<dbReference type="Proteomes" id="UP000494214">
    <property type="component" value="Unassembled WGS sequence"/>
</dbReference>
<dbReference type="InterPro" id="IPR008651">
    <property type="entry name" value="Uncharacterised_HicB"/>
</dbReference>
<organism evidence="1 2">
    <name type="scientific">Achromobacter animicus</name>
    <dbReference type="NCBI Taxonomy" id="1389935"/>
    <lineage>
        <taxon>Bacteria</taxon>
        <taxon>Pseudomonadati</taxon>
        <taxon>Pseudomonadota</taxon>
        <taxon>Betaproteobacteria</taxon>
        <taxon>Burkholderiales</taxon>
        <taxon>Alcaligenaceae</taxon>
        <taxon>Achromobacter</taxon>
    </lineage>
</organism>
<evidence type="ECO:0008006" key="3">
    <source>
        <dbReference type="Google" id="ProtNLM"/>
    </source>
</evidence>
<sequence length="166" mass="18764">MTQLMDYKGYQGSIEVSLEDECLFGQIQFIEDTILYDGMDVVALKRSFEDAVDSYIAFCSERGKAAEKPYKGSFNVRIGPDLHRKLAQKARRLGLNMNEYLRQIVQAAVEEQSAAPNEILAVVGAQGATLTAHKFMTHRKVLEFTTKTLWSSDNSHESDTAQWQKH</sequence>
<dbReference type="SUPFAM" id="SSF47598">
    <property type="entry name" value="Ribbon-helix-helix"/>
    <property type="match status" value="1"/>
</dbReference>